<name>A0AA86TE70_9EUKA</name>
<evidence type="ECO:0000313" key="4">
    <source>
        <dbReference type="Proteomes" id="UP001642409"/>
    </source>
</evidence>
<reference evidence="2" key="1">
    <citation type="submission" date="2023-06" db="EMBL/GenBank/DDBJ databases">
        <authorList>
            <person name="Kurt Z."/>
        </authorList>
    </citation>
    <scope>NUCLEOTIDE SEQUENCE</scope>
</reference>
<dbReference type="EMBL" id="CAXDID020000410">
    <property type="protein sequence ID" value="CAL6088715.1"/>
    <property type="molecule type" value="Genomic_DNA"/>
</dbReference>
<dbReference type="AlphaFoldDB" id="A0AA86TE70"/>
<proteinExistence type="predicted"/>
<gene>
    <name evidence="2" type="ORF">HINF_LOCUS1457</name>
    <name evidence="3" type="ORF">HINF_LOCUS64261</name>
</gene>
<comment type="caution">
    <text evidence="2">The sequence shown here is derived from an EMBL/GenBank/DDBJ whole genome shotgun (WGS) entry which is preliminary data.</text>
</comment>
<feature type="region of interest" description="Disordered" evidence="1">
    <location>
        <begin position="195"/>
        <end position="239"/>
    </location>
</feature>
<accession>A0AA86TE70</accession>
<protein>
    <submittedName>
        <fullName evidence="3">Hypothetical_protein</fullName>
    </submittedName>
</protein>
<reference evidence="3 4" key="2">
    <citation type="submission" date="2024-07" db="EMBL/GenBank/DDBJ databases">
        <authorList>
            <person name="Akdeniz Z."/>
        </authorList>
    </citation>
    <scope>NUCLEOTIDE SEQUENCE [LARGE SCALE GENOMIC DNA]</scope>
</reference>
<dbReference type="EMBL" id="CATOUU010000036">
    <property type="protein sequence ID" value="CAI9913812.1"/>
    <property type="molecule type" value="Genomic_DNA"/>
</dbReference>
<organism evidence="2">
    <name type="scientific">Hexamita inflata</name>
    <dbReference type="NCBI Taxonomy" id="28002"/>
    <lineage>
        <taxon>Eukaryota</taxon>
        <taxon>Metamonada</taxon>
        <taxon>Diplomonadida</taxon>
        <taxon>Hexamitidae</taxon>
        <taxon>Hexamitinae</taxon>
        <taxon>Hexamita</taxon>
    </lineage>
</organism>
<dbReference type="Proteomes" id="UP001642409">
    <property type="component" value="Unassembled WGS sequence"/>
</dbReference>
<keyword evidence="4" id="KW-1185">Reference proteome</keyword>
<evidence type="ECO:0000313" key="3">
    <source>
        <dbReference type="EMBL" id="CAL6088715.1"/>
    </source>
</evidence>
<feature type="compositionally biased region" description="Polar residues" evidence="1">
    <location>
        <begin position="195"/>
        <end position="221"/>
    </location>
</feature>
<sequence>MEILKKCENIVKQYQIQIKDQQVQQQILIELNKNLLLQSLVNDTQVELTESFNSNNKKDKAHADVLSTEVKKLIEIYIRAFQIQFGVKLDLSQTVFFNLQTDTVRSPAILKKFKEDNQAKNIVQQYSSVQAQPAVQQPQLSQLQTVKLPKSLQNSNIQLLSPRANIQSPQQQLLEQINSLQTQAVEDLLNTSSYNVQSPTANNSSSVLTTSELNGNNNSEQLKPVQKPVSPTTQNKRKVQKQTLTQQQKLKAESLSKNDLLLLYLNEVAKSEDLKYQLEDLDHYNKALQKELKIYQVDIRVVKTKLDKLNVKANELVKSRNE</sequence>
<evidence type="ECO:0000256" key="1">
    <source>
        <dbReference type="SAM" id="MobiDB-lite"/>
    </source>
</evidence>
<evidence type="ECO:0000313" key="2">
    <source>
        <dbReference type="EMBL" id="CAI9913812.1"/>
    </source>
</evidence>